<feature type="signal peptide" evidence="1">
    <location>
        <begin position="1"/>
        <end position="26"/>
    </location>
</feature>
<keyword evidence="1" id="KW-0732">Signal</keyword>
<organism evidence="2 3">
    <name type="scientific">Nannocystis pusilla</name>
    <dbReference type="NCBI Taxonomy" id="889268"/>
    <lineage>
        <taxon>Bacteria</taxon>
        <taxon>Pseudomonadati</taxon>
        <taxon>Myxococcota</taxon>
        <taxon>Polyangia</taxon>
        <taxon>Nannocystales</taxon>
        <taxon>Nannocystaceae</taxon>
        <taxon>Nannocystis</taxon>
    </lineage>
</organism>
<proteinExistence type="predicted"/>
<accession>A0ABS7TJG1</accession>
<comment type="caution">
    <text evidence="2">The sequence shown here is derived from an EMBL/GenBank/DDBJ whole genome shotgun (WGS) entry which is preliminary data.</text>
</comment>
<feature type="chain" id="PRO_5046740097" description="Lipoprotein" evidence="1">
    <location>
        <begin position="27"/>
        <end position="184"/>
    </location>
</feature>
<protein>
    <recommendedName>
        <fullName evidence="4">Lipoprotein</fullName>
    </recommendedName>
</protein>
<sequence length="184" mass="19759">MFWRLLGFACAAAVGLTTATTACVHACDEIACGGGFEWTGRPAGDATVTAGNYVVSIALEDDSFTVECQVGATYEDSECGEPTHVSGTIAWQLELSLVQADDGDWNPKSPIGAFYLRAADTSGSEADGSYSETRGPREVTIAITRDGAAVTEVDYTLEYVRDDDYRGHRSCGFCDETEARTHEW</sequence>
<name>A0ABS7TJG1_9BACT</name>
<keyword evidence="3" id="KW-1185">Reference proteome</keyword>
<dbReference type="Proteomes" id="UP001139031">
    <property type="component" value="Unassembled WGS sequence"/>
</dbReference>
<dbReference type="EMBL" id="JAIRAU010000001">
    <property type="protein sequence ID" value="MBZ5708360.1"/>
    <property type="molecule type" value="Genomic_DNA"/>
</dbReference>
<reference evidence="2" key="1">
    <citation type="submission" date="2021-08" db="EMBL/GenBank/DDBJ databases">
        <authorList>
            <person name="Stevens D.C."/>
        </authorList>
    </citation>
    <scope>NUCLEOTIDE SEQUENCE</scope>
    <source>
        <strain evidence="2">DSM 53165</strain>
    </source>
</reference>
<dbReference type="RefSeq" id="WP_224190110.1">
    <property type="nucleotide sequence ID" value="NZ_JAIRAU010000001.1"/>
</dbReference>
<evidence type="ECO:0008006" key="4">
    <source>
        <dbReference type="Google" id="ProtNLM"/>
    </source>
</evidence>
<gene>
    <name evidence="2" type="ORF">K7C98_03765</name>
</gene>
<evidence type="ECO:0000313" key="2">
    <source>
        <dbReference type="EMBL" id="MBZ5708360.1"/>
    </source>
</evidence>
<evidence type="ECO:0000313" key="3">
    <source>
        <dbReference type="Proteomes" id="UP001139031"/>
    </source>
</evidence>
<evidence type="ECO:0000256" key="1">
    <source>
        <dbReference type="SAM" id="SignalP"/>
    </source>
</evidence>
<dbReference type="PROSITE" id="PS51257">
    <property type="entry name" value="PROKAR_LIPOPROTEIN"/>
    <property type="match status" value="1"/>
</dbReference>